<dbReference type="NCBIfam" id="TIGR00521">
    <property type="entry name" value="coaBC_dfp"/>
    <property type="match status" value="1"/>
</dbReference>
<comment type="pathway">
    <text evidence="3 4">Cofactor biosynthesis; coenzyme A biosynthesis; CoA from (R)-pantothenate: step 2/5.</text>
</comment>
<evidence type="ECO:0000256" key="2">
    <source>
        <dbReference type="ARBA" id="ARBA00023239"/>
    </source>
</evidence>
<proteinExistence type="inferred from homology"/>
<comment type="catalytic activity">
    <reaction evidence="3 4">
        <text>(R)-4'-phosphopantothenate + L-cysteine + CTP = N-[(R)-4-phosphopantothenoyl]-L-cysteine + CMP + diphosphate + H(+)</text>
        <dbReference type="Rhea" id="RHEA:19397"/>
        <dbReference type="ChEBI" id="CHEBI:10986"/>
        <dbReference type="ChEBI" id="CHEBI:15378"/>
        <dbReference type="ChEBI" id="CHEBI:33019"/>
        <dbReference type="ChEBI" id="CHEBI:35235"/>
        <dbReference type="ChEBI" id="CHEBI:37563"/>
        <dbReference type="ChEBI" id="CHEBI:59458"/>
        <dbReference type="ChEBI" id="CHEBI:60377"/>
        <dbReference type="EC" id="6.3.2.5"/>
    </reaction>
</comment>
<comment type="similarity">
    <text evidence="3 4">In the C-terminal section; belongs to the PPC synthetase family.</text>
</comment>
<keyword evidence="3 4" id="KW-0436">Ligase</keyword>
<keyword evidence="3" id="KW-0511">Multifunctional enzyme</keyword>
<dbReference type="InterPro" id="IPR036551">
    <property type="entry name" value="Flavin_trans-like"/>
</dbReference>
<dbReference type="InterPro" id="IPR003382">
    <property type="entry name" value="Flavoprotein"/>
</dbReference>
<reference evidence="7" key="1">
    <citation type="submission" date="2013-04" db="EMBL/GenBank/DDBJ databases">
        <title>The genome sequencing project of 58 acetic acid bacteria.</title>
        <authorList>
            <person name="Okamoto-Kainuma A."/>
            <person name="Ishikawa M."/>
            <person name="Umino S."/>
            <person name="Koizumi Y."/>
            <person name="Shiwa Y."/>
            <person name="Yoshikawa H."/>
            <person name="Matsutani M."/>
            <person name="Matsushita K."/>
        </authorList>
    </citation>
    <scope>NUCLEOTIDE SEQUENCE</scope>
    <source>
        <strain evidence="7">DSM 15669</strain>
    </source>
</reference>
<comment type="similarity">
    <text evidence="3 4">In the N-terminal section; belongs to the HFCD (homo-oligomeric flavin containing Cys decarboxylase) superfamily.</text>
</comment>
<organism evidence="7 8">
    <name type="scientific">Saccharibacter floricola DSM 15669</name>
    <dbReference type="NCBI Taxonomy" id="1123227"/>
    <lineage>
        <taxon>Bacteria</taxon>
        <taxon>Pseudomonadati</taxon>
        <taxon>Pseudomonadota</taxon>
        <taxon>Alphaproteobacteria</taxon>
        <taxon>Acetobacterales</taxon>
        <taxon>Acetobacteraceae</taxon>
        <taxon>Saccharibacter</taxon>
    </lineage>
</organism>
<keyword evidence="3 4" id="KW-0285">Flavoprotein</keyword>
<feature type="binding site" evidence="3">
    <location>
        <position position="285"/>
    </location>
    <ligand>
        <name>CTP</name>
        <dbReference type="ChEBI" id="CHEBI:37563"/>
    </ligand>
</feature>
<comment type="function">
    <text evidence="4">Catalyzes two steps in the biosynthesis of coenzyme A. In the first step cysteine is conjugated to 4'-phosphopantothenate to form 4-phosphopantothenoylcysteine, in the latter compound is decarboxylated to form 4'-phosphopantotheine.</text>
</comment>
<dbReference type="Proteomes" id="UP001062901">
    <property type="component" value="Unassembled WGS sequence"/>
</dbReference>
<evidence type="ECO:0000256" key="1">
    <source>
        <dbReference type="ARBA" id="ARBA00022793"/>
    </source>
</evidence>
<comment type="caution">
    <text evidence="3">Lacks conserved residue(s) required for the propagation of feature annotation.</text>
</comment>
<dbReference type="Gene3D" id="3.40.50.1950">
    <property type="entry name" value="Flavin prenyltransferase-like"/>
    <property type="match status" value="1"/>
</dbReference>
<protein>
    <recommendedName>
        <fullName evidence="3">Coenzyme A biosynthesis bifunctional protein CoaBC</fullName>
    </recommendedName>
    <alternativeName>
        <fullName evidence="3">DNA/pantothenate metabolism flavoprotein</fullName>
    </alternativeName>
    <alternativeName>
        <fullName evidence="3">Phosphopantothenoylcysteine synthetase/decarboxylase</fullName>
        <shortName evidence="3">PPCS-PPCDC</shortName>
    </alternativeName>
    <domain>
        <recommendedName>
            <fullName evidence="3">Phosphopantothenoylcysteine decarboxylase</fullName>
            <shortName evidence="3">PPC decarboxylase</shortName>
            <shortName evidence="3">PPC-DC</shortName>
            <ecNumber evidence="3">4.1.1.36</ecNumber>
        </recommendedName>
        <alternativeName>
            <fullName evidence="3">CoaC</fullName>
        </alternativeName>
    </domain>
    <domain>
        <recommendedName>
            <fullName evidence="3">Phosphopantothenate--cysteine ligase</fullName>
            <ecNumber evidence="3">6.3.2.5</ecNumber>
        </recommendedName>
        <alternativeName>
            <fullName evidence="3">CoaB</fullName>
        </alternativeName>
        <alternativeName>
            <fullName evidence="3">Phosphopantothenoylcysteine synthetase</fullName>
            <shortName evidence="3">PPC synthetase</shortName>
            <shortName evidence="3">PPC-S</shortName>
        </alternativeName>
    </domain>
</protein>
<dbReference type="EC" id="4.1.1.36" evidence="3"/>
<comment type="catalytic activity">
    <reaction evidence="3 4">
        <text>N-[(R)-4-phosphopantothenoyl]-L-cysteine + H(+) = (R)-4'-phosphopantetheine + CO2</text>
        <dbReference type="Rhea" id="RHEA:16793"/>
        <dbReference type="ChEBI" id="CHEBI:15378"/>
        <dbReference type="ChEBI" id="CHEBI:16526"/>
        <dbReference type="ChEBI" id="CHEBI:59458"/>
        <dbReference type="ChEBI" id="CHEBI:61723"/>
        <dbReference type="EC" id="4.1.1.36"/>
    </reaction>
</comment>
<sequence>MAHIVLVISGGIAAYRALDVARMLRRDGHHITPVMTAAAQEFVTPLSVEVLCGAPVHHQLFSSTDDSAIDHIALARSADCLLCCPATANLMARMAHGMADDLATTVLLATRAPILLAPAMNVRMWDHPATRDNLVLLTQRGVNIIEPEEGEMACGEYGVGRLSSPEHIAAAVRACLSPHKKPLTGRHALVTAGPTVEPIDPVRFLSNHSSGLQGYAVAKALAQLGAAVTLVSGPVSLTTPENVTRINVQTAQQMKEACISALPADIAVCVAAVSDWRPKHVSVVKNKKGTSSLAPIDLVENPDILRDLCHIGAQRPSLVVGFAAETDHVLKHAQEKRRKKGCEWLLANDVSQGVFGQESNRVHFITEDTIEDWPTMSKEALAMQLAQKIASFFHQQDTQ</sequence>
<keyword evidence="3" id="KW-0460">Magnesium</keyword>
<comment type="cofactor">
    <cofactor evidence="3">
        <name>FMN</name>
        <dbReference type="ChEBI" id="CHEBI:58210"/>
    </cofactor>
    <text evidence="3">Binds 1 FMN per subunit.</text>
</comment>
<comment type="caution">
    <text evidence="7">The sequence shown here is derived from an EMBL/GenBank/DDBJ whole genome shotgun (WGS) entry which is preliminary data.</text>
</comment>
<dbReference type="HAMAP" id="MF_02225">
    <property type="entry name" value="CoaBC"/>
    <property type="match status" value="1"/>
</dbReference>
<evidence type="ECO:0000256" key="4">
    <source>
        <dbReference type="RuleBase" id="RU364078"/>
    </source>
</evidence>
<keyword evidence="1 3" id="KW-0210">Decarboxylase</keyword>
<dbReference type="InterPro" id="IPR005252">
    <property type="entry name" value="CoaBC"/>
</dbReference>
<dbReference type="InterPro" id="IPR035929">
    <property type="entry name" value="CoaB-like_sf"/>
</dbReference>
<feature type="binding site" evidence="3">
    <location>
        <position position="340"/>
    </location>
    <ligand>
        <name>CTP</name>
        <dbReference type="ChEBI" id="CHEBI:37563"/>
    </ligand>
</feature>
<evidence type="ECO:0000313" key="8">
    <source>
        <dbReference type="Proteomes" id="UP001062901"/>
    </source>
</evidence>
<feature type="region of interest" description="Phosphopantothenate--cysteine ligase" evidence="3">
    <location>
        <begin position="188"/>
        <end position="399"/>
    </location>
</feature>
<comment type="function">
    <text evidence="3">Catalyzes two sequential steps in the biosynthesis of coenzyme A. In the first step cysteine is conjugated to 4'-phosphopantothenate to form 4-phosphopantothenoylcysteine. In the second step the latter compound is decarboxylated to form 4'-phosphopantotheine.</text>
</comment>
<dbReference type="PANTHER" id="PTHR14359:SF6">
    <property type="entry name" value="PHOSPHOPANTOTHENOYLCYSTEINE DECARBOXYLASE"/>
    <property type="match status" value="1"/>
</dbReference>
<feature type="binding site" evidence="3">
    <location>
        <position position="336"/>
    </location>
    <ligand>
        <name>CTP</name>
        <dbReference type="ChEBI" id="CHEBI:37563"/>
    </ligand>
</feature>
<gene>
    <name evidence="3" type="primary">coaBC</name>
    <name evidence="7" type="ORF">AA15669_0231</name>
</gene>
<accession>A0ABQ0NWC9</accession>
<evidence type="ECO:0000259" key="6">
    <source>
        <dbReference type="Pfam" id="PF04127"/>
    </source>
</evidence>
<keyword evidence="3" id="KW-0479">Metal-binding</keyword>
<feature type="binding site" evidence="3">
    <location>
        <begin position="302"/>
        <end position="305"/>
    </location>
    <ligand>
        <name>CTP</name>
        <dbReference type="ChEBI" id="CHEBI:37563"/>
    </ligand>
</feature>
<comment type="cofactor">
    <cofactor evidence="3">
        <name>Mg(2+)</name>
        <dbReference type="ChEBI" id="CHEBI:18420"/>
    </cofactor>
</comment>
<feature type="domain" description="DNA/pantothenate metabolism flavoprotein C-terminal" evidence="6">
    <location>
        <begin position="183"/>
        <end position="391"/>
    </location>
</feature>
<dbReference type="SUPFAM" id="SSF102645">
    <property type="entry name" value="CoaB-like"/>
    <property type="match status" value="1"/>
</dbReference>
<keyword evidence="3 4" id="KW-0288">FMN</keyword>
<dbReference type="Pfam" id="PF04127">
    <property type="entry name" value="DFP"/>
    <property type="match status" value="1"/>
</dbReference>
<dbReference type="InterPro" id="IPR007085">
    <property type="entry name" value="DNA/pantothenate-metab_flavo_C"/>
</dbReference>
<dbReference type="Pfam" id="PF02441">
    <property type="entry name" value="Flavoprotein"/>
    <property type="match status" value="1"/>
</dbReference>
<feature type="domain" description="Flavoprotein" evidence="5">
    <location>
        <begin position="3"/>
        <end position="171"/>
    </location>
</feature>
<evidence type="ECO:0000259" key="5">
    <source>
        <dbReference type="Pfam" id="PF02441"/>
    </source>
</evidence>
<dbReference type="Gene3D" id="3.40.50.10300">
    <property type="entry name" value="CoaB-like"/>
    <property type="match status" value="1"/>
</dbReference>
<dbReference type="PANTHER" id="PTHR14359">
    <property type="entry name" value="HOMO-OLIGOMERIC FLAVIN CONTAINING CYS DECARBOXYLASE FAMILY"/>
    <property type="match status" value="1"/>
</dbReference>
<dbReference type="SUPFAM" id="SSF52507">
    <property type="entry name" value="Homo-oligomeric flavin-containing Cys decarboxylases, HFCD"/>
    <property type="match status" value="1"/>
</dbReference>
<evidence type="ECO:0000313" key="7">
    <source>
        <dbReference type="EMBL" id="GBQ04948.1"/>
    </source>
</evidence>
<feature type="active site" description="Proton donor" evidence="3">
    <location>
        <position position="154"/>
    </location>
</feature>
<name>A0ABQ0NWC9_9PROT</name>
<feature type="region of interest" description="Phosphopantothenoylcysteine decarboxylase" evidence="3">
    <location>
        <begin position="1"/>
        <end position="187"/>
    </location>
</feature>
<feature type="binding site" evidence="3">
    <location>
        <position position="275"/>
    </location>
    <ligand>
        <name>CTP</name>
        <dbReference type="ChEBI" id="CHEBI:37563"/>
    </ligand>
</feature>
<keyword evidence="2 3" id="KW-0456">Lyase</keyword>
<comment type="pathway">
    <text evidence="3 4">Cofactor biosynthesis; coenzyme A biosynthesis; CoA from (R)-pantothenate: step 3/5.</text>
</comment>
<dbReference type="EMBL" id="BAQD01000001">
    <property type="protein sequence ID" value="GBQ04948.1"/>
    <property type="molecule type" value="Genomic_DNA"/>
</dbReference>
<dbReference type="EC" id="6.3.2.5" evidence="3"/>
<keyword evidence="8" id="KW-1185">Reference proteome</keyword>
<evidence type="ECO:0000256" key="3">
    <source>
        <dbReference type="HAMAP-Rule" id="MF_02225"/>
    </source>
</evidence>
<feature type="binding site" evidence="3">
    <location>
        <position position="322"/>
    </location>
    <ligand>
        <name>CTP</name>
        <dbReference type="ChEBI" id="CHEBI:37563"/>
    </ligand>
</feature>
<dbReference type="RefSeq" id="WP_018979482.1">
    <property type="nucleotide sequence ID" value="NZ_BAQD01000001.1"/>
</dbReference>